<evidence type="ECO:0000313" key="1">
    <source>
        <dbReference type="EMBL" id="KAG7087960.1"/>
    </source>
</evidence>
<sequence>MFNNSSRMNFGNANLSIVHGNQNNMYYLQHEHQVAGPGEEEWKVKLHREYDRFPAGRIKILETFTENRVWRGEYEDESVNLSWDERWDSSRAKRTTHLACLVKGMKESLPFFSIAYTGPDAQKVFKRDCLRYSRNRYGNVAQLRGFNDSDIPMVLFHEELIPVQHIQRHHKYSTALQCYLSFQASIAMHNMPEWCRTERINLYHWYHVWIQPRNGRVSFGPAGPRPDFFPVGAYPDWQLKSCSDIPVLHPATYNADCITEHLIKYCPDHFFLDVLASTGTRSNMYPKTEDWPRHTCHVWDRFSGRSLARFRSGWTYKIDFSFAEELLHSVTMEDGRTRFSINSATAWLQMQEEIPFGFTYEIDLPWHQQRHGWLSQACSIFNTLNIPKDKWSDYHFVDLVYLGLNLGTLDHDVEGDFDAITPNIANESNYYLFLLPPPPSLPGGFPDIHAWMSGKNLYYYSLDPNGKSVMTETQCLSFRLPPIVPNFTFRGYSWNSDVYDLISAWQEKKGFDPTTTEFTRSLGYPIMEVIYSMDDGRFEDLFENTDSLSSHTDRVGTGHERAMDIDMPTPFPHLPGIGSVSNQFQPTGDDEMIMVNDSSFMDTAMEVD</sequence>
<gene>
    <name evidence="1" type="ORF">E1B28_012001</name>
</gene>
<dbReference type="AlphaFoldDB" id="A0A9P7RQR2"/>
<organism evidence="1 2">
    <name type="scientific">Marasmius oreades</name>
    <name type="common">fairy-ring Marasmius</name>
    <dbReference type="NCBI Taxonomy" id="181124"/>
    <lineage>
        <taxon>Eukaryota</taxon>
        <taxon>Fungi</taxon>
        <taxon>Dikarya</taxon>
        <taxon>Basidiomycota</taxon>
        <taxon>Agaricomycotina</taxon>
        <taxon>Agaricomycetes</taxon>
        <taxon>Agaricomycetidae</taxon>
        <taxon>Agaricales</taxon>
        <taxon>Marasmiineae</taxon>
        <taxon>Marasmiaceae</taxon>
        <taxon>Marasmius</taxon>
    </lineage>
</organism>
<protein>
    <submittedName>
        <fullName evidence="1">Uncharacterized protein</fullName>
    </submittedName>
</protein>
<proteinExistence type="predicted"/>
<dbReference type="OrthoDB" id="3005893at2759"/>
<reference evidence="1" key="1">
    <citation type="journal article" date="2021" name="Genome Biol. Evol.">
        <title>The assembled and annotated genome of the fairy-ring fungus Marasmius oreades.</title>
        <authorList>
            <person name="Hiltunen M."/>
            <person name="Ament-Velasquez S.L."/>
            <person name="Johannesson H."/>
        </authorList>
    </citation>
    <scope>NUCLEOTIDE SEQUENCE</scope>
    <source>
        <strain evidence="1">03SP1</strain>
    </source>
</reference>
<dbReference type="GeneID" id="66081076"/>
<dbReference type="RefSeq" id="XP_043004431.1">
    <property type="nucleotide sequence ID" value="XM_043157065.1"/>
</dbReference>
<dbReference type="KEGG" id="more:E1B28_012001"/>
<name>A0A9P7RQR2_9AGAR</name>
<dbReference type="EMBL" id="CM032188">
    <property type="protein sequence ID" value="KAG7087960.1"/>
    <property type="molecule type" value="Genomic_DNA"/>
</dbReference>
<keyword evidence="2" id="KW-1185">Reference proteome</keyword>
<dbReference type="Proteomes" id="UP001049176">
    <property type="component" value="Chromosome 8"/>
</dbReference>
<evidence type="ECO:0000313" key="2">
    <source>
        <dbReference type="Proteomes" id="UP001049176"/>
    </source>
</evidence>
<accession>A0A9P7RQR2</accession>
<comment type="caution">
    <text evidence="1">The sequence shown here is derived from an EMBL/GenBank/DDBJ whole genome shotgun (WGS) entry which is preliminary data.</text>
</comment>